<organism evidence="4 5">
    <name type="scientific">Gemmobacter caeni</name>
    <dbReference type="NCBI Taxonomy" id="589035"/>
    <lineage>
        <taxon>Bacteria</taxon>
        <taxon>Pseudomonadati</taxon>
        <taxon>Pseudomonadota</taxon>
        <taxon>Alphaproteobacteria</taxon>
        <taxon>Rhodobacterales</taxon>
        <taxon>Paracoccaceae</taxon>
        <taxon>Gemmobacter</taxon>
    </lineage>
</organism>
<dbReference type="PANTHER" id="PTHR20857:SF15">
    <property type="entry name" value="THIAMINE-PHOSPHATE SYNTHASE"/>
    <property type="match status" value="1"/>
</dbReference>
<name>A0A2T6B586_9RHOB</name>
<keyword evidence="2" id="KW-0784">Thiamine biosynthesis</keyword>
<reference evidence="4 5" key="1">
    <citation type="submission" date="2018-04" db="EMBL/GenBank/DDBJ databases">
        <title>Genomic Encyclopedia of Archaeal and Bacterial Type Strains, Phase II (KMG-II): from individual species to whole genera.</title>
        <authorList>
            <person name="Goeker M."/>
        </authorList>
    </citation>
    <scope>NUCLEOTIDE SEQUENCE [LARGE SCALE GENOMIC DNA]</scope>
    <source>
        <strain evidence="4 5">DSM 21823</strain>
    </source>
</reference>
<evidence type="ECO:0000256" key="2">
    <source>
        <dbReference type="ARBA" id="ARBA00022977"/>
    </source>
</evidence>
<protein>
    <submittedName>
        <fullName evidence="4">Thiamine-phosphate pyrophosphorylase</fullName>
    </submittedName>
</protein>
<evidence type="ECO:0000313" key="5">
    <source>
        <dbReference type="Proteomes" id="UP000244224"/>
    </source>
</evidence>
<dbReference type="PANTHER" id="PTHR20857">
    <property type="entry name" value="THIAMINE-PHOSPHATE PYROPHOSPHORYLASE"/>
    <property type="match status" value="1"/>
</dbReference>
<dbReference type="Proteomes" id="UP000244224">
    <property type="component" value="Unassembled WGS sequence"/>
</dbReference>
<dbReference type="InterPro" id="IPR036206">
    <property type="entry name" value="ThiamineP_synth_sf"/>
</dbReference>
<dbReference type="GO" id="GO:0005737">
    <property type="term" value="C:cytoplasm"/>
    <property type="evidence" value="ECO:0007669"/>
    <property type="project" value="TreeGrafter"/>
</dbReference>
<evidence type="ECO:0000259" key="3">
    <source>
        <dbReference type="Pfam" id="PF02581"/>
    </source>
</evidence>
<dbReference type="SUPFAM" id="SSF51391">
    <property type="entry name" value="Thiamin phosphate synthase"/>
    <property type="match status" value="1"/>
</dbReference>
<dbReference type="InterPro" id="IPR013785">
    <property type="entry name" value="Aldolase_TIM"/>
</dbReference>
<comment type="caution">
    <text evidence="4">The sequence shown here is derived from an EMBL/GenBank/DDBJ whole genome shotgun (WGS) entry which is preliminary data.</text>
</comment>
<dbReference type="GO" id="GO:0009228">
    <property type="term" value="P:thiamine biosynthetic process"/>
    <property type="evidence" value="ECO:0007669"/>
    <property type="project" value="UniProtKB-KW"/>
</dbReference>
<feature type="domain" description="Thiamine phosphate synthase/TenI" evidence="3">
    <location>
        <begin position="9"/>
        <end position="174"/>
    </location>
</feature>
<evidence type="ECO:0000313" key="4">
    <source>
        <dbReference type="EMBL" id="PTX51192.1"/>
    </source>
</evidence>
<dbReference type="OrthoDB" id="7159061at2"/>
<comment type="pathway">
    <text evidence="1">Cofactor biosynthesis; thiamine diphosphate biosynthesis.</text>
</comment>
<proteinExistence type="predicted"/>
<dbReference type="CDD" id="cd00564">
    <property type="entry name" value="TMP_TenI"/>
    <property type="match status" value="1"/>
</dbReference>
<dbReference type="GO" id="GO:0004789">
    <property type="term" value="F:thiamine-phosphate diphosphorylase activity"/>
    <property type="evidence" value="ECO:0007669"/>
    <property type="project" value="TreeGrafter"/>
</dbReference>
<accession>A0A2T6B586</accession>
<dbReference type="InterPro" id="IPR022998">
    <property type="entry name" value="ThiamineP_synth_TenI"/>
</dbReference>
<sequence>MAEADRPQLYLVTPPEFDLDIFPDRLAAVLDAEEVACVRLALASRDEDRVARAADALREVAHARDVALVIENHVLLVERLGLDGVHLTDGSRNVRKLRKDLGDDAIIGAFCGTTRHEGISAAEAGADYVSFGPVGETPLGDGSRADLDLFQWWSEMIEVPVVAEGALTAELVAQFGPVTDFFGVGEEIWKAPDAAAALKALLAPLG</sequence>
<dbReference type="AlphaFoldDB" id="A0A2T6B586"/>
<keyword evidence="5" id="KW-1185">Reference proteome</keyword>
<dbReference type="EMBL" id="QBKP01000004">
    <property type="protein sequence ID" value="PTX51192.1"/>
    <property type="molecule type" value="Genomic_DNA"/>
</dbReference>
<dbReference type="Pfam" id="PF02581">
    <property type="entry name" value="TMP-TENI"/>
    <property type="match status" value="1"/>
</dbReference>
<dbReference type="RefSeq" id="WP_108128534.1">
    <property type="nucleotide sequence ID" value="NZ_QBKP01000004.1"/>
</dbReference>
<gene>
    <name evidence="4" type="ORF">C8N34_104312</name>
</gene>
<dbReference type="Gene3D" id="3.20.20.70">
    <property type="entry name" value="Aldolase class I"/>
    <property type="match status" value="1"/>
</dbReference>
<evidence type="ECO:0000256" key="1">
    <source>
        <dbReference type="ARBA" id="ARBA00004948"/>
    </source>
</evidence>